<dbReference type="PANTHER" id="PTHR30349:SF64">
    <property type="entry name" value="PROPHAGE INTEGRASE INTD-RELATED"/>
    <property type="match status" value="1"/>
</dbReference>
<dbReference type="PANTHER" id="PTHR30349">
    <property type="entry name" value="PHAGE INTEGRASE-RELATED"/>
    <property type="match status" value="1"/>
</dbReference>
<proteinExistence type="predicted"/>
<evidence type="ECO:0000256" key="1">
    <source>
        <dbReference type="ARBA" id="ARBA00023172"/>
    </source>
</evidence>
<evidence type="ECO:0000256" key="2">
    <source>
        <dbReference type="SAM" id="Coils"/>
    </source>
</evidence>
<dbReference type="Pfam" id="PF00589">
    <property type="entry name" value="Phage_integrase"/>
    <property type="match status" value="1"/>
</dbReference>
<dbReference type="PROSITE" id="PS51898">
    <property type="entry name" value="TYR_RECOMBINASE"/>
    <property type="match status" value="1"/>
</dbReference>
<dbReference type="InterPro" id="IPR013762">
    <property type="entry name" value="Integrase-like_cat_sf"/>
</dbReference>
<evidence type="ECO:0000313" key="5">
    <source>
        <dbReference type="Proteomes" id="UP000594569"/>
    </source>
</evidence>
<feature type="coiled-coil region" evidence="2">
    <location>
        <begin position="144"/>
        <end position="171"/>
    </location>
</feature>
<keyword evidence="2" id="KW-0175">Coiled coil</keyword>
<reference evidence="4 5" key="1">
    <citation type="submission" date="2020-12" db="EMBL/GenBank/DDBJ databases">
        <title>Nonconservative transfer and diversity of a new family of integrative and conjugative elements associated with antibiotic resistance in zoonotic pathogen Streptococcus suis.</title>
        <authorList>
            <person name="Huang J."/>
        </authorList>
    </citation>
    <scope>NUCLEOTIDE SEQUENCE [LARGE SCALE GENOMIC DNA]</scope>
    <source>
        <strain evidence="4 5">YZDH1</strain>
    </source>
</reference>
<dbReference type="GO" id="GO:0003677">
    <property type="term" value="F:DNA binding"/>
    <property type="evidence" value="ECO:0007669"/>
    <property type="project" value="InterPro"/>
</dbReference>
<dbReference type="AlphaFoldDB" id="A0A7T1L9Q7"/>
<sequence length="182" mass="20870">MCKDNIQYHSYFTIYLAAVTGLRFGELLGLRIEDIDKKGQMLHLKQAFDYTFTMDFIPLKSKSSERSVPIDQHTLKLIQAYLKNQKGPNKDNRLIPNISNAAVNKTIKKIVGRPVTIHSLRHTYASFLIAQGVDLISVSQILGHENLNITLKIYAHQLDKLKEKNNDKIRNIFDNFGRISDE</sequence>
<accession>A0A7T1L9Q7</accession>
<dbReference type="InterPro" id="IPR002104">
    <property type="entry name" value="Integrase_catalytic"/>
</dbReference>
<evidence type="ECO:0000313" key="4">
    <source>
        <dbReference type="EMBL" id="QPO26406.1"/>
    </source>
</evidence>
<dbReference type="RefSeq" id="WP_172120444.1">
    <property type="nucleotide sequence ID" value="NZ_CP065430.1"/>
</dbReference>
<dbReference type="GO" id="GO:0015074">
    <property type="term" value="P:DNA integration"/>
    <property type="evidence" value="ECO:0007669"/>
    <property type="project" value="InterPro"/>
</dbReference>
<dbReference type="GO" id="GO:0006310">
    <property type="term" value="P:DNA recombination"/>
    <property type="evidence" value="ECO:0007669"/>
    <property type="project" value="UniProtKB-KW"/>
</dbReference>
<organism evidence="4 5">
    <name type="scientific">Streptococcus suis</name>
    <dbReference type="NCBI Taxonomy" id="1307"/>
    <lineage>
        <taxon>Bacteria</taxon>
        <taxon>Bacillati</taxon>
        <taxon>Bacillota</taxon>
        <taxon>Bacilli</taxon>
        <taxon>Lactobacillales</taxon>
        <taxon>Streptococcaceae</taxon>
        <taxon>Streptococcus</taxon>
    </lineage>
</organism>
<dbReference type="Proteomes" id="UP000594569">
    <property type="component" value="Chromosome"/>
</dbReference>
<gene>
    <name evidence="4" type="ORF">I5V48_10725</name>
</gene>
<dbReference type="EMBL" id="CP065430">
    <property type="protein sequence ID" value="QPO26406.1"/>
    <property type="molecule type" value="Genomic_DNA"/>
</dbReference>
<name>A0A7T1L9Q7_STRSU</name>
<dbReference type="SUPFAM" id="SSF56349">
    <property type="entry name" value="DNA breaking-rejoining enzymes"/>
    <property type="match status" value="1"/>
</dbReference>
<feature type="domain" description="Tyr recombinase" evidence="3">
    <location>
        <begin position="1"/>
        <end position="168"/>
    </location>
</feature>
<dbReference type="CDD" id="cd01189">
    <property type="entry name" value="INT_ICEBs1_C_like"/>
    <property type="match status" value="1"/>
</dbReference>
<dbReference type="Gene3D" id="1.10.443.10">
    <property type="entry name" value="Intergrase catalytic core"/>
    <property type="match status" value="1"/>
</dbReference>
<protein>
    <submittedName>
        <fullName evidence="4">Site-specific integrase</fullName>
    </submittedName>
</protein>
<evidence type="ECO:0000259" key="3">
    <source>
        <dbReference type="PROSITE" id="PS51898"/>
    </source>
</evidence>
<dbReference type="InterPro" id="IPR011010">
    <property type="entry name" value="DNA_brk_join_enz"/>
</dbReference>
<keyword evidence="1" id="KW-0233">DNA recombination</keyword>
<dbReference type="InterPro" id="IPR050090">
    <property type="entry name" value="Tyrosine_recombinase_XerCD"/>
</dbReference>